<name>K9U8K2_CHAP6</name>
<keyword evidence="4" id="KW-1185">Reference proteome</keyword>
<keyword evidence="2" id="KW-0378">Hydrolase</keyword>
<dbReference type="PANTHER" id="PTHR30023">
    <property type="entry name" value="D-ALANYL-D-ALANINE CARBOXYPEPTIDASE"/>
    <property type="match status" value="1"/>
</dbReference>
<protein>
    <submittedName>
        <fullName evidence="3">D-alanyl-D-alanine carboxypeptidase (Penicillin-binding protein 4)</fullName>
    </submittedName>
</protein>
<dbReference type="AlphaFoldDB" id="K9U8K2"/>
<dbReference type="EMBL" id="CP003600">
    <property type="protein sequence ID" value="AFY91402.1"/>
    <property type="molecule type" value="Genomic_DNA"/>
</dbReference>
<keyword evidence="3" id="KW-0645">Protease</keyword>
<dbReference type="Gene3D" id="3.40.710.10">
    <property type="entry name" value="DD-peptidase/beta-lactamase superfamily"/>
    <property type="match status" value="1"/>
</dbReference>
<dbReference type="Proteomes" id="UP000010366">
    <property type="component" value="Chromosome"/>
</dbReference>
<dbReference type="KEGG" id="cmp:Cha6605_0095"/>
<dbReference type="PANTHER" id="PTHR30023:SF0">
    <property type="entry name" value="PENICILLIN-SENSITIVE CARBOXYPEPTIDASE A"/>
    <property type="match status" value="1"/>
</dbReference>
<dbReference type="GO" id="GO:0000270">
    <property type="term" value="P:peptidoglycan metabolic process"/>
    <property type="evidence" value="ECO:0007669"/>
    <property type="project" value="TreeGrafter"/>
</dbReference>
<proteinExistence type="inferred from homology"/>
<dbReference type="PRINTS" id="PR00922">
    <property type="entry name" value="DADACBPTASE3"/>
</dbReference>
<dbReference type="SUPFAM" id="SSF56601">
    <property type="entry name" value="beta-lactamase/transpeptidase-like"/>
    <property type="match status" value="1"/>
</dbReference>
<evidence type="ECO:0000256" key="1">
    <source>
        <dbReference type="ARBA" id="ARBA00006096"/>
    </source>
</evidence>
<dbReference type="HOGENOM" id="CLU_047821_0_0_3"/>
<evidence type="ECO:0000256" key="2">
    <source>
        <dbReference type="ARBA" id="ARBA00022801"/>
    </source>
</evidence>
<comment type="similarity">
    <text evidence="1">Belongs to the peptidase S13 family.</text>
</comment>
<dbReference type="STRING" id="1173020.Cha6605_0095"/>
<dbReference type="InterPro" id="IPR012338">
    <property type="entry name" value="Beta-lactam/transpept-like"/>
</dbReference>
<sequence>MLQLVSSGLAGMWLNLSGVNMPAGYPAQAVTWQGLSWLDVPTPVEPKVEKTIEGYLQTLKAQGLDPQQQAVWLQTNGNLLIDRRGTIPVPAASLTKTATSLAAITTWGLDKRFDTIVSADGKISQGTLTGDLIVRGGGDPLFVWEDAIALAQSLNKLGIERVSGNLIVVDKFHMNYKADPQKAGELLKQAFTGINLSPALLNTEFKDVNIVKLPTAPTAITTKLPQVKIAGKVLVASEVPSVVTPLIRHRSLSLVDIVRQMNIYSNNEIAQILADSVGGAAQVMKIVSTTAKFPPAEIQLINGSGLGVQNRLSPRAVCQIFRTLHQTLQPANLNLADVFPVAGAESVGTLKDRRMPVGTTMKTGTLNEVSALGGVLPTRDRGLVWFVIVNKGSQIAKLRQQQDNLLQSLLKEWGAVTPTPLVVTKHDREPAYFGDPARNITLMPTSANSIVSNP</sequence>
<accession>K9U8K2</accession>
<evidence type="ECO:0000313" key="4">
    <source>
        <dbReference type="Proteomes" id="UP000010366"/>
    </source>
</evidence>
<dbReference type="PATRIC" id="fig|1173020.3.peg.103"/>
<dbReference type="GO" id="GO:0004185">
    <property type="term" value="F:serine-type carboxypeptidase activity"/>
    <property type="evidence" value="ECO:0007669"/>
    <property type="project" value="InterPro"/>
</dbReference>
<dbReference type="eggNOG" id="COG2027">
    <property type="taxonomic scope" value="Bacteria"/>
</dbReference>
<dbReference type="GO" id="GO:0006508">
    <property type="term" value="P:proteolysis"/>
    <property type="evidence" value="ECO:0007669"/>
    <property type="project" value="InterPro"/>
</dbReference>
<evidence type="ECO:0000313" key="3">
    <source>
        <dbReference type="EMBL" id="AFY91402.1"/>
    </source>
</evidence>
<dbReference type="Gene3D" id="3.50.80.20">
    <property type="entry name" value="D-Ala-D-Ala carboxypeptidase C, peptidase S13"/>
    <property type="match status" value="1"/>
</dbReference>
<dbReference type="Pfam" id="PF02113">
    <property type="entry name" value="Peptidase_S13"/>
    <property type="match status" value="2"/>
</dbReference>
<dbReference type="RefSeq" id="WP_015157597.1">
    <property type="nucleotide sequence ID" value="NC_019697.1"/>
</dbReference>
<gene>
    <name evidence="3" type="ORF">Cha6605_0095</name>
</gene>
<reference evidence="3 4" key="1">
    <citation type="submission" date="2012-05" db="EMBL/GenBank/DDBJ databases">
        <title>Finished chromosome of genome of Chamaesiphon sp. PCC 6605.</title>
        <authorList>
            <consortium name="US DOE Joint Genome Institute"/>
            <person name="Gugger M."/>
            <person name="Coursin T."/>
            <person name="Rippka R."/>
            <person name="Tandeau De Marsac N."/>
            <person name="Huntemann M."/>
            <person name="Wei C.-L."/>
            <person name="Han J."/>
            <person name="Detter J.C."/>
            <person name="Han C."/>
            <person name="Tapia R."/>
            <person name="Chen A."/>
            <person name="Kyrpides N."/>
            <person name="Mavromatis K."/>
            <person name="Markowitz V."/>
            <person name="Szeto E."/>
            <person name="Ivanova N."/>
            <person name="Pagani I."/>
            <person name="Pati A."/>
            <person name="Goodwin L."/>
            <person name="Nordberg H.P."/>
            <person name="Cantor M.N."/>
            <person name="Hua S.X."/>
            <person name="Woyke T."/>
            <person name="Kerfeld C.A."/>
        </authorList>
    </citation>
    <scope>NUCLEOTIDE SEQUENCE [LARGE SCALE GENOMIC DNA]</scope>
    <source>
        <strain evidence="4">ATCC 27169 / PCC 6605</strain>
    </source>
</reference>
<keyword evidence="3" id="KW-0121">Carboxypeptidase</keyword>
<dbReference type="OrthoDB" id="9802627at2"/>
<dbReference type="InterPro" id="IPR000667">
    <property type="entry name" value="Peptidase_S13"/>
</dbReference>
<organism evidence="3 4">
    <name type="scientific">Chamaesiphon minutus (strain ATCC 27169 / PCC 6605)</name>
    <dbReference type="NCBI Taxonomy" id="1173020"/>
    <lineage>
        <taxon>Bacteria</taxon>
        <taxon>Bacillati</taxon>
        <taxon>Cyanobacteriota</taxon>
        <taxon>Cyanophyceae</taxon>
        <taxon>Gomontiellales</taxon>
        <taxon>Chamaesiphonaceae</taxon>
        <taxon>Chamaesiphon</taxon>
    </lineage>
</organism>